<dbReference type="InterPro" id="IPR026034">
    <property type="entry name" value="MreD_proteobac"/>
</dbReference>
<dbReference type="InterPro" id="IPR007227">
    <property type="entry name" value="Cell_shape_determining_MreD"/>
</dbReference>
<dbReference type="NCBIfam" id="TIGR03426">
    <property type="entry name" value="shape_MreD"/>
    <property type="match status" value="1"/>
</dbReference>
<gene>
    <name evidence="9" type="primary">mreD</name>
    <name evidence="9" type="ORF">G3I67_13310</name>
</gene>
<evidence type="ECO:0000256" key="4">
    <source>
        <dbReference type="ARBA" id="ARBA00022692"/>
    </source>
</evidence>
<dbReference type="EMBL" id="JAAGRN010000010">
    <property type="protein sequence ID" value="NDY84206.1"/>
    <property type="molecule type" value="Genomic_DNA"/>
</dbReference>
<evidence type="ECO:0000256" key="8">
    <source>
        <dbReference type="SAM" id="Phobius"/>
    </source>
</evidence>
<evidence type="ECO:0000256" key="2">
    <source>
        <dbReference type="ARBA" id="ARBA00007776"/>
    </source>
</evidence>
<sequence length="145" mass="16400">MLSLLPWRQWQAAPDLLLLVIAFWAVHDSRRVGMLVGFVFGLMMDVHDVGPLGLQALTYTIVCYGANVLHRRLLRFDLWSQGLHMLPVFFFAKLSGVLINAWLANYWAGWTWTIGVILTAALWPAVGWLLLLPQHRMSDADATSV</sequence>
<keyword evidence="4 8" id="KW-0812">Transmembrane</keyword>
<keyword evidence="5" id="KW-0133">Cell shape</keyword>
<proteinExistence type="inferred from homology"/>
<organism evidence="9">
    <name type="scientific">Sheuella amnicola</name>
    <dbReference type="NCBI Taxonomy" id="2707330"/>
    <lineage>
        <taxon>Bacteria</taxon>
        <taxon>Pseudomonadati</taxon>
        <taxon>Pseudomonadota</taxon>
        <taxon>Betaproteobacteria</taxon>
        <taxon>Burkholderiales</taxon>
        <taxon>Alcaligenaceae</taxon>
        <taxon>Sheuella</taxon>
    </lineage>
</organism>
<keyword evidence="7 8" id="KW-0472">Membrane</keyword>
<dbReference type="AlphaFoldDB" id="A0A6B2R0A9"/>
<feature type="transmembrane region" description="Helical" evidence="8">
    <location>
        <begin position="109"/>
        <end position="131"/>
    </location>
</feature>
<evidence type="ECO:0000256" key="1">
    <source>
        <dbReference type="ARBA" id="ARBA00004651"/>
    </source>
</evidence>
<dbReference type="GO" id="GO:0005886">
    <property type="term" value="C:plasma membrane"/>
    <property type="evidence" value="ECO:0007669"/>
    <property type="project" value="UniProtKB-SubCell"/>
</dbReference>
<dbReference type="PANTHER" id="PTHR37484">
    <property type="entry name" value="ROD SHAPE-DETERMINING PROTEIN MRED"/>
    <property type="match status" value="1"/>
</dbReference>
<dbReference type="Pfam" id="PF04093">
    <property type="entry name" value="MreD"/>
    <property type="match status" value="1"/>
</dbReference>
<comment type="similarity">
    <text evidence="2">Belongs to the MreD family.</text>
</comment>
<comment type="subcellular location">
    <subcellularLocation>
        <location evidence="1">Cell membrane</location>
        <topology evidence="1">Multi-pass membrane protein</topology>
    </subcellularLocation>
</comment>
<evidence type="ECO:0000256" key="3">
    <source>
        <dbReference type="ARBA" id="ARBA00022475"/>
    </source>
</evidence>
<feature type="transmembrane region" description="Helical" evidence="8">
    <location>
        <begin position="82"/>
        <end position="103"/>
    </location>
</feature>
<keyword evidence="3" id="KW-1003">Cell membrane</keyword>
<evidence type="ECO:0000313" key="9">
    <source>
        <dbReference type="EMBL" id="NDY84206.1"/>
    </source>
</evidence>
<name>A0A6B2R0A9_9BURK</name>
<keyword evidence="6 8" id="KW-1133">Transmembrane helix</keyword>
<evidence type="ECO:0000256" key="7">
    <source>
        <dbReference type="ARBA" id="ARBA00023136"/>
    </source>
</evidence>
<comment type="caution">
    <text evidence="9">The sequence shown here is derived from an EMBL/GenBank/DDBJ whole genome shotgun (WGS) entry which is preliminary data.</text>
</comment>
<evidence type="ECO:0000256" key="6">
    <source>
        <dbReference type="ARBA" id="ARBA00022989"/>
    </source>
</evidence>
<protein>
    <submittedName>
        <fullName evidence="9">Rod shape-determining protein MreD</fullName>
    </submittedName>
</protein>
<reference evidence="9" key="1">
    <citation type="submission" date="2020-02" db="EMBL/GenBank/DDBJ databases">
        <authorList>
            <person name="Chen W.-M."/>
        </authorList>
    </citation>
    <scope>NUCLEOTIDE SEQUENCE</scope>
    <source>
        <strain evidence="9">NBD-18</strain>
    </source>
</reference>
<evidence type="ECO:0000256" key="5">
    <source>
        <dbReference type="ARBA" id="ARBA00022960"/>
    </source>
</evidence>
<dbReference type="GO" id="GO:0008360">
    <property type="term" value="P:regulation of cell shape"/>
    <property type="evidence" value="ECO:0007669"/>
    <property type="project" value="UniProtKB-KW"/>
</dbReference>
<feature type="transmembrane region" description="Helical" evidence="8">
    <location>
        <begin position="52"/>
        <end position="70"/>
    </location>
</feature>
<dbReference type="PANTHER" id="PTHR37484:SF1">
    <property type="entry name" value="ROD SHAPE-DETERMINING PROTEIN MRED"/>
    <property type="match status" value="1"/>
</dbReference>
<accession>A0A6B2R0A9</accession>